<dbReference type="EMBL" id="FCOJ02000020">
    <property type="protein sequence ID" value="SAK62486.1"/>
    <property type="molecule type" value="Genomic_DNA"/>
</dbReference>
<comment type="caution">
    <text evidence="2">The sequence shown here is derived from an EMBL/GenBank/DDBJ whole genome shotgun (WGS) entry which is preliminary data.</text>
</comment>
<reference evidence="2" key="1">
    <citation type="submission" date="2016-01" db="EMBL/GenBank/DDBJ databases">
        <authorList>
            <person name="Peeters C."/>
        </authorList>
    </citation>
    <scope>NUCLEOTIDE SEQUENCE [LARGE SCALE GENOMIC DNA]</scope>
    <source>
        <strain evidence="2">LMG 29325</strain>
    </source>
</reference>
<evidence type="ECO:0000313" key="3">
    <source>
        <dbReference type="Proteomes" id="UP000054596"/>
    </source>
</evidence>
<sequence length="118" mass="13008">MQARKIMQSDVLTMARKSGMTILLDGRIGQQEYMSASGSADALQKFAHEIRASVSKEPRRKVRAARSPSMNALVVARMREGIAACVYRGSGAPRHRRPSPRGPRFILRRRSSAGQCAP</sequence>
<dbReference type="RefSeq" id="WP_159462590.1">
    <property type="nucleotide sequence ID" value="NZ_FCOJ02000020.1"/>
</dbReference>
<organism evidence="2 3">
    <name type="scientific">Caballeronia glebae</name>
    <dbReference type="NCBI Taxonomy" id="1777143"/>
    <lineage>
        <taxon>Bacteria</taxon>
        <taxon>Pseudomonadati</taxon>
        <taxon>Pseudomonadota</taxon>
        <taxon>Betaproteobacteria</taxon>
        <taxon>Burkholderiales</taxon>
        <taxon>Burkholderiaceae</taxon>
        <taxon>Caballeronia</taxon>
    </lineage>
</organism>
<accession>A0A158AYG4</accession>
<protein>
    <submittedName>
        <fullName evidence="2">Uncharacterized protein</fullName>
    </submittedName>
</protein>
<dbReference type="STRING" id="1777143.AWB82_03173"/>
<feature type="region of interest" description="Disordered" evidence="1">
    <location>
        <begin position="88"/>
        <end position="118"/>
    </location>
</feature>
<evidence type="ECO:0000313" key="2">
    <source>
        <dbReference type="EMBL" id="SAK62486.1"/>
    </source>
</evidence>
<dbReference type="AlphaFoldDB" id="A0A158AYG4"/>
<gene>
    <name evidence="2" type="ORF">AWB82_03173</name>
</gene>
<keyword evidence="3" id="KW-1185">Reference proteome</keyword>
<dbReference type="OrthoDB" id="9134529at2"/>
<evidence type="ECO:0000256" key="1">
    <source>
        <dbReference type="SAM" id="MobiDB-lite"/>
    </source>
</evidence>
<dbReference type="Proteomes" id="UP000054596">
    <property type="component" value="Unassembled WGS sequence"/>
</dbReference>
<name>A0A158AYG4_9BURK</name>
<proteinExistence type="predicted"/>